<evidence type="ECO:0000313" key="2">
    <source>
        <dbReference type="EMBL" id="TXF90101.1"/>
    </source>
</evidence>
<evidence type="ECO:0000256" key="1">
    <source>
        <dbReference type="SAM" id="SignalP"/>
    </source>
</evidence>
<evidence type="ECO:0000313" key="3">
    <source>
        <dbReference type="Proteomes" id="UP000321907"/>
    </source>
</evidence>
<dbReference type="RefSeq" id="WP_147930140.1">
    <property type="nucleotide sequence ID" value="NZ_VOXD01000009.1"/>
</dbReference>
<keyword evidence="1" id="KW-0732">Signal</keyword>
<organism evidence="2 3">
    <name type="scientific">Neolewinella aurantiaca</name>
    <dbReference type="NCBI Taxonomy" id="2602767"/>
    <lineage>
        <taxon>Bacteria</taxon>
        <taxon>Pseudomonadati</taxon>
        <taxon>Bacteroidota</taxon>
        <taxon>Saprospiria</taxon>
        <taxon>Saprospirales</taxon>
        <taxon>Lewinellaceae</taxon>
        <taxon>Neolewinella</taxon>
    </lineage>
</organism>
<comment type="caution">
    <text evidence="2">The sequence shown here is derived from an EMBL/GenBank/DDBJ whole genome shotgun (WGS) entry which is preliminary data.</text>
</comment>
<reference evidence="2 3" key="1">
    <citation type="submission" date="2019-08" db="EMBL/GenBank/DDBJ databases">
        <title>Lewinella sp. strain SSH13 Genome sequencing and assembly.</title>
        <authorList>
            <person name="Kim I."/>
        </authorList>
    </citation>
    <scope>NUCLEOTIDE SEQUENCE [LARGE SCALE GENOMIC DNA]</scope>
    <source>
        <strain evidence="2 3">SSH13</strain>
    </source>
</reference>
<feature type="signal peptide" evidence="1">
    <location>
        <begin position="1"/>
        <end position="23"/>
    </location>
</feature>
<dbReference type="PROSITE" id="PS51257">
    <property type="entry name" value="PROKAR_LIPOPROTEIN"/>
    <property type="match status" value="1"/>
</dbReference>
<accession>A0A5C7FHX7</accession>
<evidence type="ECO:0008006" key="4">
    <source>
        <dbReference type="Google" id="ProtNLM"/>
    </source>
</evidence>
<dbReference type="Proteomes" id="UP000321907">
    <property type="component" value="Unassembled WGS sequence"/>
</dbReference>
<feature type="chain" id="PRO_5022812878" description="Secreted protein" evidence="1">
    <location>
        <begin position="24"/>
        <end position="91"/>
    </location>
</feature>
<protein>
    <recommendedName>
        <fullName evidence="4">Secreted protein</fullName>
    </recommendedName>
</protein>
<keyword evidence="3" id="KW-1185">Reference proteome</keyword>
<sequence length="91" mass="9689">MRFVKQFLLAAPLVFFTAYLNSAASCECGTHSGGITAYTVSGTGCCSGDVIYRNQSGLGLYRLLSRRLAALLKTLPGSGQARLSAPYQPPR</sequence>
<proteinExistence type="predicted"/>
<gene>
    <name evidence="2" type="ORF">FUA23_07625</name>
</gene>
<dbReference type="EMBL" id="VOXD01000009">
    <property type="protein sequence ID" value="TXF90101.1"/>
    <property type="molecule type" value="Genomic_DNA"/>
</dbReference>
<dbReference type="AlphaFoldDB" id="A0A5C7FHX7"/>
<name>A0A5C7FHX7_9BACT</name>